<protein>
    <recommendedName>
        <fullName evidence="6">MYND-type domain-containing protein</fullName>
    </recommendedName>
</protein>
<organism evidence="7 8">
    <name type="scientific">Chaetoceros tenuissimus</name>
    <dbReference type="NCBI Taxonomy" id="426638"/>
    <lineage>
        <taxon>Eukaryota</taxon>
        <taxon>Sar</taxon>
        <taxon>Stramenopiles</taxon>
        <taxon>Ochrophyta</taxon>
        <taxon>Bacillariophyta</taxon>
        <taxon>Coscinodiscophyceae</taxon>
        <taxon>Chaetocerotophycidae</taxon>
        <taxon>Chaetocerotales</taxon>
        <taxon>Chaetocerotaceae</taxon>
        <taxon>Chaetoceros</taxon>
    </lineage>
</organism>
<dbReference type="PROSITE" id="PS50865">
    <property type="entry name" value="ZF_MYND_2"/>
    <property type="match status" value="2"/>
</dbReference>
<evidence type="ECO:0000313" key="7">
    <source>
        <dbReference type="EMBL" id="GFH52346.1"/>
    </source>
</evidence>
<keyword evidence="2 4" id="KW-0863">Zinc-finger</keyword>
<dbReference type="AlphaFoldDB" id="A0AAD3CU83"/>
<dbReference type="Pfam" id="PF01753">
    <property type="entry name" value="zf-MYND"/>
    <property type="match status" value="2"/>
</dbReference>
<accession>A0AAD3CU83</accession>
<sequence length="455" mass="51797">MSSVASTENPTGSCVACLKEGATKRCRGCLDIGVDVFFCNRDCQLNHWKTHKAVCGKVSASDDSTPKTASSKEKRAKSLRKAVRETNQSLRICYNCMKTEKDVKLSSCSGCSSACSGAAYCSRECQKAHWPKHKQRCKQNSTMRQQMDHTLTPTEKNILNLLDQWKSNPVTVMGTLHSKCQQIMDIQECPPTKVMLVSLELDYNLKTFVFAEEPKIIPISKCPQECQDVLERMMSQGNEVQNFKYAFAQYAIITCKDVEINYQRITPMHFKEACLKTPMKELIKEEMLCKRVPLKSDLFNGWDAICKSNLKKQLDYLNKSPIYTGFFHNTMHLFNNKARLSLRGIVIYVKLGKDLGQITNFVKYQDMSQSDFKMVAEKADIFEIPPQMQQPVFVVVAYKNIETGTSIYLDRQICTLNKLGNRTTKRYKKDTDDSFKQLGGLVKQMPSDLVEKVSL</sequence>
<evidence type="ECO:0000256" key="1">
    <source>
        <dbReference type="ARBA" id="ARBA00022723"/>
    </source>
</evidence>
<name>A0AAD3CU83_9STRA</name>
<evidence type="ECO:0000256" key="4">
    <source>
        <dbReference type="PROSITE-ProRule" id="PRU00134"/>
    </source>
</evidence>
<dbReference type="EMBL" id="BLLK01000045">
    <property type="protein sequence ID" value="GFH52346.1"/>
    <property type="molecule type" value="Genomic_DNA"/>
</dbReference>
<dbReference type="GO" id="GO:0008270">
    <property type="term" value="F:zinc ion binding"/>
    <property type="evidence" value="ECO:0007669"/>
    <property type="project" value="UniProtKB-KW"/>
</dbReference>
<dbReference type="Gene3D" id="6.10.140.2220">
    <property type="match status" value="2"/>
</dbReference>
<keyword evidence="1" id="KW-0479">Metal-binding</keyword>
<proteinExistence type="predicted"/>
<dbReference type="InterPro" id="IPR002893">
    <property type="entry name" value="Znf_MYND"/>
</dbReference>
<evidence type="ECO:0000256" key="3">
    <source>
        <dbReference type="ARBA" id="ARBA00022833"/>
    </source>
</evidence>
<comment type="caution">
    <text evidence="7">The sequence shown here is derived from an EMBL/GenBank/DDBJ whole genome shotgun (WGS) entry which is preliminary data.</text>
</comment>
<feature type="domain" description="MYND-type" evidence="6">
    <location>
        <begin position="93"/>
        <end position="137"/>
    </location>
</feature>
<dbReference type="SUPFAM" id="SSF144232">
    <property type="entry name" value="HIT/MYND zinc finger-like"/>
    <property type="match status" value="2"/>
</dbReference>
<gene>
    <name evidence="7" type="ORF">CTEN210_08822</name>
</gene>
<evidence type="ECO:0000256" key="5">
    <source>
        <dbReference type="SAM" id="MobiDB-lite"/>
    </source>
</evidence>
<feature type="region of interest" description="Disordered" evidence="5">
    <location>
        <begin position="58"/>
        <end position="81"/>
    </location>
</feature>
<keyword evidence="3" id="KW-0862">Zinc</keyword>
<evidence type="ECO:0000313" key="8">
    <source>
        <dbReference type="Proteomes" id="UP001054902"/>
    </source>
</evidence>
<evidence type="ECO:0000259" key="6">
    <source>
        <dbReference type="PROSITE" id="PS50865"/>
    </source>
</evidence>
<feature type="domain" description="MYND-type" evidence="6">
    <location>
        <begin position="14"/>
        <end position="55"/>
    </location>
</feature>
<dbReference type="Proteomes" id="UP001054902">
    <property type="component" value="Unassembled WGS sequence"/>
</dbReference>
<reference evidence="7 8" key="1">
    <citation type="journal article" date="2021" name="Sci. Rep.">
        <title>The genome of the diatom Chaetoceros tenuissimus carries an ancient integrated fragment of an extant virus.</title>
        <authorList>
            <person name="Hongo Y."/>
            <person name="Kimura K."/>
            <person name="Takaki Y."/>
            <person name="Yoshida Y."/>
            <person name="Baba S."/>
            <person name="Kobayashi G."/>
            <person name="Nagasaki K."/>
            <person name="Hano T."/>
            <person name="Tomaru Y."/>
        </authorList>
    </citation>
    <scope>NUCLEOTIDE SEQUENCE [LARGE SCALE GENOMIC DNA]</scope>
    <source>
        <strain evidence="7 8">NIES-3715</strain>
    </source>
</reference>
<keyword evidence="8" id="KW-1185">Reference proteome</keyword>
<evidence type="ECO:0000256" key="2">
    <source>
        <dbReference type="ARBA" id="ARBA00022771"/>
    </source>
</evidence>